<dbReference type="InterPro" id="IPR056282">
    <property type="entry name" value="MROH2B-like_N_HEAT"/>
</dbReference>
<dbReference type="Pfam" id="PF23221">
    <property type="entry name" value="HEAT_MROH2B_1st"/>
    <property type="match status" value="1"/>
</dbReference>
<feature type="domain" description="Maestro/Maestro-like HEAT-repeats" evidence="6">
    <location>
        <begin position="1426"/>
        <end position="1700"/>
    </location>
</feature>
<gene>
    <name evidence="7" type="ORF">OXX778_LOCUS7065</name>
</gene>
<feature type="domain" description="Maestro-like HEAT-repeats" evidence="3">
    <location>
        <begin position="957"/>
        <end position="1169"/>
    </location>
</feature>
<evidence type="ECO:0000256" key="2">
    <source>
        <dbReference type="PROSITE-ProRule" id="PRU00103"/>
    </source>
</evidence>
<dbReference type="Gene3D" id="1.25.10.10">
    <property type="entry name" value="Leucine-rich Repeat Variant"/>
    <property type="match status" value="4"/>
</dbReference>
<dbReference type="InterPro" id="IPR011989">
    <property type="entry name" value="ARM-like"/>
</dbReference>
<evidence type="ECO:0000313" key="7">
    <source>
        <dbReference type="EMBL" id="CAF0812853.1"/>
    </source>
</evidence>
<dbReference type="PROSITE" id="PS50077">
    <property type="entry name" value="HEAT_REPEAT"/>
    <property type="match status" value="1"/>
</dbReference>
<dbReference type="OrthoDB" id="1884734at2759"/>
<dbReference type="Pfam" id="PF21047">
    <property type="entry name" value="HEAT_Maestro"/>
    <property type="match status" value="1"/>
</dbReference>
<comment type="caution">
    <text evidence="7">The sequence shown here is derived from an EMBL/GenBank/DDBJ whole genome shotgun (WGS) entry which is preliminary data.</text>
</comment>
<reference evidence="7" key="1">
    <citation type="submission" date="2021-02" db="EMBL/GenBank/DDBJ databases">
        <authorList>
            <person name="Nowell W R."/>
        </authorList>
    </citation>
    <scope>NUCLEOTIDE SEQUENCE</scope>
    <source>
        <strain evidence="7">Ploen Becks lab</strain>
    </source>
</reference>
<keyword evidence="8" id="KW-1185">Reference proteome</keyword>
<dbReference type="Pfam" id="PF23227">
    <property type="entry name" value="HEAT_MROH2B_C"/>
    <property type="match status" value="1"/>
</dbReference>
<evidence type="ECO:0000259" key="6">
    <source>
        <dbReference type="Pfam" id="PF23227"/>
    </source>
</evidence>
<dbReference type="InterPro" id="IPR016024">
    <property type="entry name" value="ARM-type_fold"/>
</dbReference>
<dbReference type="SUPFAM" id="SSF48371">
    <property type="entry name" value="ARM repeat"/>
    <property type="match status" value="2"/>
</dbReference>
<dbReference type="InterPro" id="IPR045206">
    <property type="entry name" value="Maestro_heat-like_prot"/>
</dbReference>
<evidence type="ECO:0000259" key="3">
    <source>
        <dbReference type="Pfam" id="PF21047"/>
    </source>
</evidence>
<dbReference type="PANTHER" id="PTHR23120:SF0">
    <property type="entry name" value="MAESTRO HEAT-LIKE REPEAT FAMILY MEMBER 1"/>
    <property type="match status" value="1"/>
</dbReference>
<dbReference type="EMBL" id="CAJNOC010000878">
    <property type="protein sequence ID" value="CAF0812853.1"/>
    <property type="molecule type" value="Genomic_DNA"/>
</dbReference>
<evidence type="ECO:0008006" key="9">
    <source>
        <dbReference type="Google" id="ProtNLM"/>
    </source>
</evidence>
<dbReference type="InterPro" id="IPR021133">
    <property type="entry name" value="HEAT_type_2"/>
</dbReference>
<dbReference type="PANTHER" id="PTHR23120">
    <property type="entry name" value="MAESTRO-RELATED HEAT DOMAIN-CONTAINING"/>
    <property type="match status" value="1"/>
</dbReference>
<dbReference type="Pfam" id="PF23210">
    <property type="entry name" value="HEAT_Maestro_2"/>
    <property type="match status" value="1"/>
</dbReference>
<dbReference type="Proteomes" id="UP000663879">
    <property type="component" value="Unassembled WGS sequence"/>
</dbReference>
<evidence type="ECO:0000259" key="5">
    <source>
        <dbReference type="Pfam" id="PF23221"/>
    </source>
</evidence>
<name>A0A813TLH4_9BILA</name>
<evidence type="ECO:0000259" key="4">
    <source>
        <dbReference type="Pfam" id="PF23210"/>
    </source>
</evidence>
<dbReference type="GO" id="GO:0005737">
    <property type="term" value="C:cytoplasm"/>
    <property type="evidence" value="ECO:0007669"/>
    <property type="project" value="TreeGrafter"/>
</dbReference>
<protein>
    <recommendedName>
        <fullName evidence="9">Maestro heat-like repeat-containing protein family member 1</fullName>
    </recommendedName>
</protein>
<dbReference type="InterPro" id="IPR055408">
    <property type="entry name" value="HEAT_MROH2B-like"/>
</dbReference>
<accession>A0A813TLH4</accession>
<organism evidence="7 8">
    <name type="scientific">Brachionus calyciflorus</name>
    <dbReference type="NCBI Taxonomy" id="104777"/>
    <lineage>
        <taxon>Eukaryota</taxon>
        <taxon>Metazoa</taxon>
        <taxon>Spiralia</taxon>
        <taxon>Gnathifera</taxon>
        <taxon>Rotifera</taxon>
        <taxon>Eurotatoria</taxon>
        <taxon>Monogononta</taxon>
        <taxon>Pseudotrocha</taxon>
        <taxon>Ploima</taxon>
        <taxon>Brachionidae</taxon>
        <taxon>Brachionus</taxon>
    </lineage>
</organism>
<feature type="domain" description="MROH2B-like HEAT-repeats" evidence="4">
    <location>
        <begin position="261"/>
        <end position="932"/>
    </location>
</feature>
<sequence>MSFGSMYQLENLLIGLLEAINDKNPDVQESVSESIVALGRKKPEYILNTSLQFMTKNLAKLTDPHKSSIFNTMEKIIKDNIDELEESLALKWIEIASNEMIQNKEKDQPISLQTSASNLLGAIGSKFVKEVFSQLQKNFNPGTLPHLFIISTMAYLAEVNPYGVVPNLTSVLSSMLPMLGMAKLDNYKCAFGSALCKFSEAILYYCSNKDKAPDQSIEISNFSNSIYAAHEVFFNVWIKSSDPKVRQITIESIGQFVNLISHDKLEADVVKIIPGLLGLYKKHPDHLVVSQSLYLTISAVISAHPIIMNMDNIFEPLVKELFVQVLGTIEQQLAKNPNQVSLASVNKNQNEILRCFAELTKRYSDRMIPFLLQKFEQNNEKNRIASLTILRHIINSCDEQMLNKKQIVISGVRILLSDPNNRVKKNLIQTIIAMAYHDYLKLEGGFLMVEFILKQCSLADDDKKSQPEDATNEQLRISAENILTLFATTVENMHPILWPALFEYLTHNDYSRSTSVICKNLAHIAEQKREADSDDFIINYEAFINVAKPFEILARLIVLCGCPLNGKSRGLNVLSLMKNFAPNIDCAIVDVWDSVVPKLIANLEDKLSNSKFVQKTWEELIMKLLSNSLDQIANEEKFCEIAKCFGKQIETLYNNMSDEKHFAFKCLGVILNKTSSKNTIDRQLDIIFNSVNHTSQHEREGCAISFGYASSSHLDTVLLKLETYAKNESKKSSGGLFSGLMKDSNKNGDPDQIKSTIILAYGYVTFYSPKDLIISRLEANILRSVSGYAAVTSKDLNLKQNILKSIDIITKCMHQDHLQKDFNFSYKNTILNQIIAYINTENSKILSNEIKAMSFKICSNIVKLNPKPTEADIYLLIKSSIDSFYPLQVPSDDKKTDSSQTNQEEIQDTLHGNQLYEQTMNSLDELLKNILDRDLNNTGLGIVYKHLEPWLTSVNDHERLRSIRSLSSVLKHFVDNFKPTQEDLDNKVSFESFGNILGRIVSRVTDPVIQIRIITLDCINSLLKALQIYNQDFSEDQTEALNNLKQNLVKNSPNILLPAVNDLSKILCKKVPGDEQLTTFIEKLIDGLLDVQSHCSSASCIFLNYCVKLRGLELKDYVDNLIRHLYTKLNLIQNSQAKLGTLRTIRVLFQQHLIEALNVILTFPIPCNNIGYLLSNKSILIHEDIVDSKRQVWLDYTYYTSMEMTEICQNLCEDSPLINNLLDHLLQIWTRCLPYEEKNMTKYASITPLVGTCILNEIFSTNATESTEKVFNDNFEKIFSALVIRVSSSLSNVMPYPKSKDDYTEKKDDSKNSTKSQILNDYKKIEPAKVAIDCFKSFVKCTQINLFEYYNNENVWDLLSQESTSIEGYTILAKGLCLNCKTFIPKVVTNLNTYLSAPFDCQKISTTAFYAELMNHECSIDLVEQLLNSLLTKLIDPCLKVRTLCIRGLGNISSLGKEQVQKHSTTILSAMMAGLDDKNDLNDDITFESMNGLTKIIALIDENNVRPILINILLRIRPCFEKDKADIRASSYILFGELARFGQGPSKDPYLEQIHSNFVSFILHLNEQEEKVKKSCKFVLKQVGPLIQSNSINELFQNSLQDNKSLHYGEFINDLSKLLVNEFPEKVSFYIMNSVSNFKSEWTPIRSNSVLFAGYLLGHLSKEKQSQLSKEHISNALIKLLREDSSSMVRQKAAEAISLLADF</sequence>
<dbReference type="InterPro" id="IPR048465">
    <property type="entry name" value="Maestro-like_HEAT"/>
</dbReference>
<proteinExistence type="predicted"/>
<evidence type="ECO:0000313" key="8">
    <source>
        <dbReference type="Proteomes" id="UP000663879"/>
    </source>
</evidence>
<keyword evidence="1" id="KW-0677">Repeat</keyword>
<feature type="domain" description="MROH2B-like N-terminal HEAT-repeats" evidence="5">
    <location>
        <begin position="35"/>
        <end position="256"/>
    </location>
</feature>
<feature type="repeat" description="HEAT" evidence="2">
    <location>
        <begin position="1673"/>
        <end position="1703"/>
    </location>
</feature>
<evidence type="ECO:0000256" key="1">
    <source>
        <dbReference type="ARBA" id="ARBA00022737"/>
    </source>
</evidence>
<dbReference type="InterPro" id="IPR055406">
    <property type="entry name" value="HEAT_Maestro"/>
</dbReference>